<evidence type="ECO:0000259" key="1">
    <source>
        <dbReference type="Pfam" id="PF20815"/>
    </source>
</evidence>
<comment type="caution">
    <text evidence="2">The sequence shown here is derived from an EMBL/GenBank/DDBJ whole genome shotgun (WGS) entry which is preliminary data.</text>
</comment>
<organism evidence="2">
    <name type="scientific">bioreactor metagenome</name>
    <dbReference type="NCBI Taxonomy" id="1076179"/>
    <lineage>
        <taxon>unclassified sequences</taxon>
        <taxon>metagenomes</taxon>
        <taxon>ecological metagenomes</taxon>
    </lineage>
</organism>
<dbReference type="EMBL" id="VSSQ01000050">
    <property type="protein sequence ID" value="MPL69953.1"/>
    <property type="molecule type" value="Genomic_DNA"/>
</dbReference>
<reference evidence="2" key="1">
    <citation type="submission" date="2019-08" db="EMBL/GenBank/DDBJ databases">
        <authorList>
            <person name="Kucharzyk K."/>
            <person name="Murdoch R.W."/>
            <person name="Higgins S."/>
            <person name="Loffler F."/>
        </authorList>
    </citation>
    <scope>NUCLEOTIDE SEQUENCE</scope>
</reference>
<dbReference type="Pfam" id="PF20815">
    <property type="entry name" value="GIY_YIG_2"/>
    <property type="match status" value="1"/>
</dbReference>
<dbReference type="AlphaFoldDB" id="A0A644TSK6"/>
<feature type="domain" description="GIY-YIG catalytic" evidence="1">
    <location>
        <begin position="138"/>
        <end position="284"/>
    </location>
</feature>
<sequence>MLLKGKNTFTQIEIDQIFELIKRRVKASASEQKKIRNEIRKIGFYGKDDWGIVNLQIEDLELLINVGKIEIIKDEKTNLTQSKVNKNWPLIVDSKSQINTERTSFSNVNFSVEQNCNNIFKSFDPLCNNDREIDNKAGNYIICLRKGSKLPKVDINPIFKTFKGLEVIYTGIASKSLRNRDYKQHFTGNNAGSSTLRKSLGSLFGYNKILRDSKTKKRTKFNPEDEQKLSEWMKANLILYYSTSKDYLKIEEELIKSLNPPLNIKDNYNIENKEFRNLLSKLRKLSVVN</sequence>
<accession>A0A644TSK6</accession>
<evidence type="ECO:0000313" key="2">
    <source>
        <dbReference type="EMBL" id="MPL69953.1"/>
    </source>
</evidence>
<gene>
    <name evidence="2" type="ORF">SDC9_15704</name>
</gene>
<dbReference type="InterPro" id="IPR049311">
    <property type="entry name" value="GIY_YIG_cat"/>
</dbReference>
<name>A0A644TSK6_9ZZZZ</name>
<proteinExistence type="predicted"/>
<protein>
    <recommendedName>
        <fullName evidence="1">GIY-YIG catalytic domain-containing protein</fullName>
    </recommendedName>
</protein>